<dbReference type="OrthoDB" id="2501271at2759"/>
<evidence type="ECO:0000313" key="4">
    <source>
        <dbReference type="Proteomes" id="UP000886653"/>
    </source>
</evidence>
<dbReference type="InterPro" id="IPR013212">
    <property type="entry name" value="Mad3/Bub1_I"/>
</dbReference>
<dbReference type="Gene3D" id="1.25.40.430">
    <property type="match status" value="1"/>
</dbReference>
<evidence type="ECO:0000256" key="1">
    <source>
        <dbReference type="SAM" id="MobiDB-lite"/>
    </source>
</evidence>
<dbReference type="GO" id="GO:0007094">
    <property type="term" value="P:mitotic spindle assembly checkpoint signaling"/>
    <property type="evidence" value="ECO:0007669"/>
    <property type="project" value="InterPro"/>
</dbReference>
<comment type="caution">
    <text evidence="3">The sequence shown here is derived from an EMBL/GenBank/DDBJ whole genome shotgun (WGS) entry which is preliminary data.</text>
</comment>
<dbReference type="Proteomes" id="UP000886653">
    <property type="component" value="Unassembled WGS sequence"/>
</dbReference>
<organism evidence="3 4">
    <name type="scientific">Cronartium quercuum f. sp. fusiforme G11</name>
    <dbReference type="NCBI Taxonomy" id="708437"/>
    <lineage>
        <taxon>Eukaryota</taxon>
        <taxon>Fungi</taxon>
        <taxon>Dikarya</taxon>
        <taxon>Basidiomycota</taxon>
        <taxon>Pucciniomycotina</taxon>
        <taxon>Pucciniomycetes</taxon>
        <taxon>Pucciniales</taxon>
        <taxon>Coleosporiaceae</taxon>
        <taxon>Cronartium</taxon>
    </lineage>
</organism>
<name>A0A9P6N7F5_9BASI</name>
<feature type="domain" description="BUB1 N-terminal" evidence="2">
    <location>
        <begin position="103"/>
        <end position="272"/>
    </location>
</feature>
<dbReference type="PANTHER" id="PTHR14030:SF4">
    <property type="entry name" value="BUB1 KINASE, ISOFORM A-RELATED"/>
    <property type="match status" value="1"/>
</dbReference>
<gene>
    <name evidence="3" type="ORF">CROQUDRAFT_674195</name>
</gene>
<feature type="region of interest" description="Disordered" evidence="1">
    <location>
        <begin position="252"/>
        <end position="274"/>
    </location>
</feature>
<dbReference type="InterPro" id="IPR015661">
    <property type="entry name" value="Bub1/Mad3"/>
</dbReference>
<dbReference type="PANTHER" id="PTHR14030">
    <property type="entry name" value="MITOTIC CHECKPOINT SERINE/THREONINE-PROTEIN KINASE BUB1"/>
    <property type="match status" value="1"/>
</dbReference>
<reference evidence="3" key="1">
    <citation type="submission" date="2013-11" db="EMBL/GenBank/DDBJ databases">
        <title>Genome sequence of the fusiform rust pathogen reveals effectors for host alternation and coevolution with pine.</title>
        <authorList>
            <consortium name="DOE Joint Genome Institute"/>
            <person name="Smith K."/>
            <person name="Pendleton A."/>
            <person name="Kubisiak T."/>
            <person name="Anderson C."/>
            <person name="Salamov A."/>
            <person name="Aerts A."/>
            <person name="Riley R."/>
            <person name="Clum A."/>
            <person name="Lindquist E."/>
            <person name="Ence D."/>
            <person name="Campbell M."/>
            <person name="Kronenberg Z."/>
            <person name="Feau N."/>
            <person name="Dhillon B."/>
            <person name="Hamelin R."/>
            <person name="Burleigh J."/>
            <person name="Smith J."/>
            <person name="Yandell M."/>
            <person name="Nelson C."/>
            <person name="Grigoriev I."/>
            <person name="Davis J."/>
        </authorList>
    </citation>
    <scope>NUCLEOTIDE SEQUENCE</scope>
    <source>
        <strain evidence="3">G11</strain>
    </source>
</reference>
<evidence type="ECO:0000313" key="3">
    <source>
        <dbReference type="EMBL" id="KAG0141281.1"/>
    </source>
</evidence>
<proteinExistence type="predicted"/>
<dbReference type="SMART" id="SM00777">
    <property type="entry name" value="Mad3_BUB1_I"/>
    <property type="match status" value="1"/>
</dbReference>
<protein>
    <recommendedName>
        <fullName evidence="2">BUB1 N-terminal domain-containing protein</fullName>
    </recommendedName>
</protein>
<evidence type="ECO:0000259" key="2">
    <source>
        <dbReference type="PROSITE" id="PS51489"/>
    </source>
</evidence>
<dbReference type="GO" id="GO:0051754">
    <property type="term" value="P:meiotic sister chromatid cohesion, centromeric"/>
    <property type="evidence" value="ECO:0007669"/>
    <property type="project" value="TreeGrafter"/>
</dbReference>
<dbReference type="EMBL" id="MU167393">
    <property type="protein sequence ID" value="KAG0141281.1"/>
    <property type="molecule type" value="Genomic_DNA"/>
</dbReference>
<keyword evidence="4" id="KW-1185">Reference proteome</keyword>
<dbReference type="GO" id="GO:0005634">
    <property type="term" value="C:nucleus"/>
    <property type="evidence" value="ECO:0007669"/>
    <property type="project" value="TreeGrafter"/>
</dbReference>
<dbReference type="GO" id="GO:0004672">
    <property type="term" value="F:protein kinase activity"/>
    <property type="evidence" value="ECO:0007669"/>
    <property type="project" value="TreeGrafter"/>
</dbReference>
<dbReference type="Pfam" id="PF08311">
    <property type="entry name" value="Mad3_BUB1_I"/>
    <property type="match status" value="1"/>
</dbReference>
<dbReference type="AlphaFoldDB" id="A0A9P6N7F5"/>
<sequence length="404" mass="45309">MEDAVQNTREAPLVVDFSTIENQKENIQPLASGRSAAQLSSLFQKGLSNSQTSTELSQATSSAVNPMALAENLRSGHQAFRKDIDRLERAERGELDELDVDGRERALELLQDPLEIYVQYVRWTIESYPSGGTTAESKLIPLLEQSTRKFVTDSRYQNDLRYLKLWIYYSHQVHREASRAIFSFLFHKKIGLDLSLLYEECSIVLCCFKDYDKAKEVLKRGIERQASPVERLVNRLEDVQQQHATAIANAPPPVEATLNPVPKSKGGPPKKPVKGKMKIFEDGAEGQSSIPGQITRWDDIGTVEKNRKQNTVEPTAWKGQKLAMKPAATAGVPVARPTKMKIFEDSPGSVSAVDTLPKASGTLSEHTGLSIDSGKDHRHCDYEVLKTNPFQYHKSWKDMNMRIL</sequence>
<dbReference type="PROSITE" id="PS51489">
    <property type="entry name" value="BUB1_N"/>
    <property type="match status" value="1"/>
</dbReference>
<dbReference type="GO" id="GO:0032991">
    <property type="term" value="C:protein-containing complex"/>
    <property type="evidence" value="ECO:0007669"/>
    <property type="project" value="UniProtKB-ARBA"/>
</dbReference>
<accession>A0A9P6N7F5</accession>